<gene>
    <name evidence="3" type="primary">LOC106002581</name>
</gene>
<dbReference type="InParanoid" id="A0A1S3GX95"/>
<dbReference type="GO" id="GO:0000127">
    <property type="term" value="C:transcription factor TFIIIC complex"/>
    <property type="evidence" value="ECO:0007669"/>
    <property type="project" value="InterPro"/>
</dbReference>
<protein>
    <submittedName>
        <fullName evidence="3">General transcription factor 3C polypeptide 5-like</fullName>
    </submittedName>
</protein>
<dbReference type="KEGG" id="dord:106002581"/>
<dbReference type="Pfam" id="PF17682">
    <property type="entry name" value="Tau95_N"/>
    <property type="match status" value="1"/>
</dbReference>
<dbReference type="AlphaFoldDB" id="A0A1S3GX95"/>
<accession>A0A1S3GX95</accession>
<evidence type="ECO:0000313" key="2">
    <source>
        <dbReference type="Proteomes" id="UP000081671"/>
    </source>
</evidence>
<proteinExistence type="predicted"/>
<dbReference type="Gene3D" id="3.30.200.160">
    <property type="entry name" value="TFIIIC, subcomplex tauA, subunit Sfc1, barrel domain"/>
    <property type="match status" value="1"/>
</dbReference>
<dbReference type="InterPro" id="IPR042536">
    <property type="entry name" value="TFIIIC_tauA_Sfc1"/>
</dbReference>
<evidence type="ECO:0000313" key="3">
    <source>
        <dbReference type="RefSeq" id="XP_012892889.1"/>
    </source>
</evidence>
<reference evidence="3" key="1">
    <citation type="submission" date="2025-08" db="UniProtKB">
        <authorList>
            <consortium name="RefSeq"/>
        </authorList>
    </citation>
    <scope>IDENTIFICATION</scope>
    <source>
        <tissue evidence="3">Kidney</tissue>
    </source>
</reference>
<name>A0A1S3GX95_DIPOR</name>
<dbReference type="Proteomes" id="UP000081671">
    <property type="component" value="Unplaced"/>
</dbReference>
<dbReference type="GO" id="GO:0001002">
    <property type="term" value="F:RNA polymerase III type 1 promoter sequence-specific DNA binding"/>
    <property type="evidence" value="ECO:0007669"/>
    <property type="project" value="TreeGrafter"/>
</dbReference>
<feature type="domain" description="Transcription factor IIIC subunit Tfc1/Sfc1 triple barrel" evidence="1">
    <location>
        <begin position="5"/>
        <end position="82"/>
    </location>
</feature>
<organism evidence="2 3">
    <name type="scientific">Dipodomys ordii</name>
    <name type="common">Ord's kangaroo rat</name>
    <dbReference type="NCBI Taxonomy" id="10020"/>
    <lineage>
        <taxon>Eukaryota</taxon>
        <taxon>Metazoa</taxon>
        <taxon>Chordata</taxon>
        <taxon>Craniata</taxon>
        <taxon>Vertebrata</taxon>
        <taxon>Euteleostomi</taxon>
        <taxon>Mammalia</taxon>
        <taxon>Eutheria</taxon>
        <taxon>Euarchontoglires</taxon>
        <taxon>Glires</taxon>
        <taxon>Rodentia</taxon>
        <taxon>Castorimorpha</taxon>
        <taxon>Heteromyidae</taxon>
        <taxon>Dipodomyinae</taxon>
        <taxon>Dipodomys</taxon>
    </lineage>
</organism>
<dbReference type="RefSeq" id="XP_012892889.1">
    <property type="nucleotide sequence ID" value="XM_013037435.1"/>
</dbReference>
<sequence>MIYTDPTKRLELYFRPKDPYCHPVCANRFSTSSLLLRIRKRTRRRRGEQAAEACPEASFNMEILGIVSTIYKFQGMSDFQYLAVHTEEGDKHVSMYDKLLLLKPEKQAFFQRDVPLYIPPPIFSRLDTPVDYYYRPETQHR</sequence>
<dbReference type="GeneID" id="106002581"/>
<dbReference type="InterPro" id="IPR041499">
    <property type="entry name" value="Tfc1/Sfc1_N"/>
</dbReference>
<keyword evidence="2" id="KW-1185">Reference proteome</keyword>
<dbReference type="GO" id="GO:0001003">
    <property type="term" value="F:RNA polymerase III type 2 promoter sequence-specific DNA binding"/>
    <property type="evidence" value="ECO:0007669"/>
    <property type="project" value="TreeGrafter"/>
</dbReference>
<dbReference type="PANTHER" id="PTHR13230">
    <property type="entry name" value="GENERAL TRANSCRIPTION FACTOR IIIC, POLYPEPTIDE 5"/>
    <property type="match status" value="1"/>
</dbReference>
<evidence type="ECO:0000259" key="1">
    <source>
        <dbReference type="Pfam" id="PF17682"/>
    </source>
</evidence>
<dbReference type="OrthoDB" id="5598268at2759"/>
<dbReference type="GO" id="GO:0006384">
    <property type="term" value="P:transcription initiation at RNA polymerase III promoter"/>
    <property type="evidence" value="ECO:0007669"/>
    <property type="project" value="InterPro"/>
</dbReference>
<dbReference type="PANTHER" id="PTHR13230:SF5">
    <property type="entry name" value="GENERAL TRANSCRIPTION FACTOR 3C POLYPEPTIDE 5"/>
    <property type="match status" value="1"/>
</dbReference>
<dbReference type="InterPro" id="IPR040454">
    <property type="entry name" value="TF_IIIC_Tfc1/Sfc1"/>
</dbReference>